<feature type="transmembrane region" description="Helical" evidence="2">
    <location>
        <begin position="102"/>
        <end position="126"/>
    </location>
</feature>
<keyword evidence="2" id="KW-0472">Membrane</keyword>
<keyword evidence="2" id="KW-0812">Transmembrane</keyword>
<evidence type="ECO:0000313" key="4">
    <source>
        <dbReference type="Proteomes" id="UP000637720"/>
    </source>
</evidence>
<accession>A0A8J3FBF4</accession>
<gene>
    <name evidence="3" type="ORF">GCM10007043_14300</name>
</gene>
<proteinExistence type="predicted"/>
<dbReference type="RefSeq" id="WP_188817368.1">
    <property type="nucleotide sequence ID" value="NZ_BMOF01000026.1"/>
</dbReference>
<keyword evidence="2" id="KW-1133">Transmembrane helix</keyword>
<comment type="caution">
    <text evidence="3">The sequence shown here is derived from an EMBL/GenBank/DDBJ whole genome shotgun (WGS) entry which is preliminary data.</text>
</comment>
<dbReference type="EMBL" id="BMOF01000026">
    <property type="protein sequence ID" value="GGK01384.1"/>
    <property type="molecule type" value="Genomic_DNA"/>
</dbReference>
<evidence type="ECO:0000256" key="2">
    <source>
        <dbReference type="SAM" id="Phobius"/>
    </source>
</evidence>
<feature type="transmembrane region" description="Helical" evidence="2">
    <location>
        <begin position="132"/>
        <end position="153"/>
    </location>
</feature>
<dbReference type="AlphaFoldDB" id="A0A8J3FBF4"/>
<feature type="transmembrane region" description="Helical" evidence="2">
    <location>
        <begin position="41"/>
        <end position="64"/>
    </location>
</feature>
<reference evidence="3" key="2">
    <citation type="submission" date="2020-09" db="EMBL/GenBank/DDBJ databases">
        <authorList>
            <person name="Sun Q."/>
            <person name="Ohkuma M."/>
        </authorList>
    </citation>
    <scope>NUCLEOTIDE SEQUENCE</scope>
    <source>
        <strain evidence="3">JCM 14719</strain>
    </source>
</reference>
<organism evidence="3 4">
    <name type="scientific">Calditerricola satsumensis</name>
    <dbReference type="NCBI Taxonomy" id="373054"/>
    <lineage>
        <taxon>Bacteria</taxon>
        <taxon>Bacillati</taxon>
        <taxon>Bacillota</taxon>
        <taxon>Bacilli</taxon>
        <taxon>Bacillales</taxon>
        <taxon>Bacillaceae</taxon>
        <taxon>Calditerricola</taxon>
    </lineage>
</organism>
<protein>
    <recommendedName>
        <fullName evidence="5">CNNM transmembrane domain-containing protein</fullName>
    </recommendedName>
</protein>
<feature type="region of interest" description="Disordered" evidence="1">
    <location>
        <begin position="191"/>
        <end position="216"/>
    </location>
</feature>
<evidence type="ECO:0000313" key="3">
    <source>
        <dbReference type="EMBL" id="GGK01384.1"/>
    </source>
</evidence>
<sequence>MNAFWKRAIRFSIAVGLLTLVLTVLFTVVSTALLSGVDWTVGLLIVLGLILLGIAFDAVGLAAAAGNEVPLRAMAAERIPGAKQAIFLVREADRVSSFCNDVIGDICGIVSGVASAAVVLQLTAALGYREGSVAHTVITVLFTAAIAALTVGGKALGKALALKHHNAILLRVGRLVDGLERVLGVSLLNGRKGRRRRRRTNGKPGGSQAKRSKRGG</sequence>
<dbReference type="Proteomes" id="UP000637720">
    <property type="component" value="Unassembled WGS sequence"/>
</dbReference>
<feature type="compositionally biased region" description="Basic residues" evidence="1">
    <location>
        <begin position="191"/>
        <end position="201"/>
    </location>
</feature>
<reference evidence="3" key="1">
    <citation type="journal article" date="2014" name="Int. J. Syst. Evol. Microbiol.">
        <title>Complete genome sequence of Corynebacterium casei LMG S-19264T (=DSM 44701T), isolated from a smear-ripened cheese.</title>
        <authorList>
            <consortium name="US DOE Joint Genome Institute (JGI-PGF)"/>
            <person name="Walter F."/>
            <person name="Albersmeier A."/>
            <person name="Kalinowski J."/>
            <person name="Ruckert C."/>
        </authorList>
    </citation>
    <scope>NUCLEOTIDE SEQUENCE</scope>
    <source>
        <strain evidence="3">JCM 14719</strain>
    </source>
</reference>
<name>A0A8J3FBF4_9BACI</name>
<evidence type="ECO:0000256" key="1">
    <source>
        <dbReference type="SAM" id="MobiDB-lite"/>
    </source>
</evidence>
<keyword evidence="4" id="KW-1185">Reference proteome</keyword>
<evidence type="ECO:0008006" key="5">
    <source>
        <dbReference type="Google" id="ProtNLM"/>
    </source>
</evidence>